<dbReference type="Proteomes" id="UP001317705">
    <property type="component" value="Chromosome"/>
</dbReference>
<dbReference type="Pfam" id="PF11306">
    <property type="entry name" value="DUF3108"/>
    <property type="match status" value="1"/>
</dbReference>
<feature type="signal peptide" evidence="1">
    <location>
        <begin position="1"/>
        <end position="21"/>
    </location>
</feature>
<dbReference type="RefSeq" id="WP_282003802.1">
    <property type="nucleotide sequence ID" value="NZ_AP027151.1"/>
</dbReference>
<feature type="chain" id="PRO_5047473390" description="DUF3108 domain-containing protein" evidence="1">
    <location>
        <begin position="22"/>
        <end position="247"/>
    </location>
</feature>
<gene>
    <name evidence="2" type="ORF">GURASL_07250</name>
</gene>
<evidence type="ECO:0000313" key="3">
    <source>
        <dbReference type="Proteomes" id="UP001317705"/>
    </source>
</evidence>
<keyword evidence="1" id="KW-0732">Signal</keyword>
<dbReference type="EMBL" id="AP027151">
    <property type="protein sequence ID" value="BDV41802.1"/>
    <property type="molecule type" value="Genomic_DNA"/>
</dbReference>
<accession>A0ABM8EHA3</accession>
<protein>
    <recommendedName>
        <fullName evidence="4">DUF3108 domain-containing protein</fullName>
    </recommendedName>
</protein>
<name>A0ABM8EHA3_9BACT</name>
<organism evidence="2 3">
    <name type="scientific">Geotalea uraniireducens</name>
    <dbReference type="NCBI Taxonomy" id="351604"/>
    <lineage>
        <taxon>Bacteria</taxon>
        <taxon>Pseudomonadati</taxon>
        <taxon>Thermodesulfobacteriota</taxon>
        <taxon>Desulfuromonadia</taxon>
        <taxon>Geobacterales</taxon>
        <taxon>Geobacteraceae</taxon>
        <taxon>Geotalea</taxon>
    </lineage>
</organism>
<evidence type="ECO:0000313" key="2">
    <source>
        <dbReference type="EMBL" id="BDV41802.1"/>
    </source>
</evidence>
<keyword evidence="3" id="KW-1185">Reference proteome</keyword>
<evidence type="ECO:0008006" key="4">
    <source>
        <dbReference type="Google" id="ProtNLM"/>
    </source>
</evidence>
<proteinExistence type="predicted"/>
<dbReference type="InterPro" id="IPR021457">
    <property type="entry name" value="DUF3108"/>
</dbReference>
<sequence length="247" mass="27655">MVGSRLAVIATMLLLVCGALPVDGADRVPEVLTYELTWTGIPVGVASQEIFDDGANRRIVSTARSNDWLSVFFPVEDPIESRYNPHEGQFPGQVRHYRLQTREGRHHRDREIEFLPAQGIARFRDNLSGEQAAVAIPPGTIDVYGSFYLVRYLPLEVGVSHFVEILDSKRQRRIEVRVLRKERLKTVLGDVETIVIQPLVKSEGVFEGKGSVLIWLTDDSRRVPVRARTKVTVGSVTATLVKRLAGE</sequence>
<evidence type="ECO:0000256" key="1">
    <source>
        <dbReference type="SAM" id="SignalP"/>
    </source>
</evidence>
<reference evidence="2 3" key="1">
    <citation type="submission" date="2022-12" db="EMBL/GenBank/DDBJ databases">
        <title>Polyphasic characterization of Geotalea uranireducens NIT-SL11 newly isolated from a complex of sewage sludge and microbially reduced graphene oxide.</title>
        <authorList>
            <person name="Xie L."/>
            <person name="Yoshida N."/>
            <person name="Meng L."/>
        </authorList>
    </citation>
    <scope>NUCLEOTIDE SEQUENCE [LARGE SCALE GENOMIC DNA]</scope>
    <source>
        <strain evidence="2 3">NIT-SL11</strain>
    </source>
</reference>